<proteinExistence type="predicted"/>
<protein>
    <submittedName>
        <fullName evidence="1">Uncharacterized protein</fullName>
    </submittedName>
</protein>
<feature type="non-terminal residue" evidence="1">
    <location>
        <position position="287"/>
    </location>
</feature>
<dbReference type="EMBL" id="BART01022749">
    <property type="protein sequence ID" value="GAH00256.1"/>
    <property type="molecule type" value="Genomic_DNA"/>
</dbReference>
<sequence>GQTVTAHAIQIFKSNFKKAVRSSTEPVEMPMNIVPTQGTLPLWSLRTHRVAWCYYDKPLVYMPVGWQGSSTESSATFSNLSVTRGTTKHAIQMHPPWKPGGGTIYAEYLLKLPDVTPLKLVFTNAIRNHTATEPPSDGVTFRAWAGEEKLFERHTDSKIWVDGQADLSKFTGKKILLRLESHPGPKRDTTCDSSYWGEPMIVAGTLPLRPGKPSPRRVPPQLTDIQREELRSRARNIVKSQKKSAKNEFLFKLEDDYAAAIVLGKNGLADSAIAFGKGTRCVVFDGL</sequence>
<dbReference type="AlphaFoldDB" id="X1BWS4"/>
<gene>
    <name evidence="1" type="ORF">S01H4_41576</name>
</gene>
<accession>X1BWS4</accession>
<name>X1BWS4_9ZZZZ</name>
<evidence type="ECO:0000313" key="1">
    <source>
        <dbReference type="EMBL" id="GAH00256.1"/>
    </source>
</evidence>
<organism evidence="1">
    <name type="scientific">marine sediment metagenome</name>
    <dbReference type="NCBI Taxonomy" id="412755"/>
    <lineage>
        <taxon>unclassified sequences</taxon>
        <taxon>metagenomes</taxon>
        <taxon>ecological metagenomes</taxon>
    </lineage>
</organism>
<reference evidence="1" key="1">
    <citation type="journal article" date="2014" name="Front. Microbiol.">
        <title>High frequency of phylogenetically diverse reductive dehalogenase-homologous genes in deep subseafloor sedimentary metagenomes.</title>
        <authorList>
            <person name="Kawai M."/>
            <person name="Futagami T."/>
            <person name="Toyoda A."/>
            <person name="Takaki Y."/>
            <person name="Nishi S."/>
            <person name="Hori S."/>
            <person name="Arai W."/>
            <person name="Tsubouchi T."/>
            <person name="Morono Y."/>
            <person name="Uchiyama I."/>
            <person name="Ito T."/>
            <person name="Fujiyama A."/>
            <person name="Inagaki F."/>
            <person name="Takami H."/>
        </authorList>
    </citation>
    <scope>NUCLEOTIDE SEQUENCE</scope>
    <source>
        <strain evidence="1">Expedition CK06-06</strain>
    </source>
</reference>
<feature type="non-terminal residue" evidence="1">
    <location>
        <position position="1"/>
    </location>
</feature>
<comment type="caution">
    <text evidence="1">The sequence shown here is derived from an EMBL/GenBank/DDBJ whole genome shotgun (WGS) entry which is preliminary data.</text>
</comment>